<reference evidence="3" key="1">
    <citation type="submission" date="2016-10" db="EMBL/GenBank/DDBJ databases">
        <authorList>
            <person name="Varghese N."/>
            <person name="Submissions S."/>
        </authorList>
    </citation>
    <scope>NUCLEOTIDE SEQUENCE [LARGE SCALE GENOMIC DNA]</scope>
    <source>
        <strain evidence="3">DSM 26348</strain>
    </source>
</reference>
<proteinExistence type="predicted"/>
<dbReference type="Proteomes" id="UP000199518">
    <property type="component" value="Unassembled WGS sequence"/>
</dbReference>
<organism evidence="2 3">
    <name type="scientific">Planctomicrobium piriforme</name>
    <dbReference type="NCBI Taxonomy" id="1576369"/>
    <lineage>
        <taxon>Bacteria</taxon>
        <taxon>Pseudomonadati</taxon>
        <taxon>Planctomycetota</taxon>
        <taxon>Planctomycetia</taxon>
        <taxon>Planctomycetales</taxon>
        <taxon>Planctomycetaceae</taxon>
        <taxon>Planctomicrobium</taxon>
    </lineage>
</organism>
<protein>
    <recommendedName>
        <fullName evidence="4">Kazal-type serine protease inhibitor domain-containing protein</fullName>
    </recommendedName>
</protein>
<feature type="chain" id="PRO_5011635683" description="Kazal-type serine protease inhibitor domain-containing protein" evidence="1">
    <location>
        <begin position="30"/>
        <end position="146"/>
    </location>
</feature>
<dbReference type="RefSeq" id="WP_139228409.1">
    <property type="nucleotide sequence ID" value="NZ_FOQD01000007.1"/>
</dbReference>
<gene>
    <name evidence="2" type="ORF">SAMN05421753_107171</name>
</gene>
<sequence length="146" mass="16161">MTSMKFLGAMFLLSGGVSCLLAFDRQAQADNCQASQAFSPAFCSPGHQEPPPHESASCQTSSYFWCIPSEEGACSKEGYGYATPGQCNFFLSEATLTRCFENYIPRNVTLHFHRANCQFFEGSCQCVWLLDEYAAIQVPICDCTEM</sequence>
<name>A0A1I3GY94_9PLAN</name>
<keyword evidence="1" id="KW-0732">Signal</keyword>
<dbReference type="EMBL" id="FOQD01000007">
    <property type="protein sequence ID" value="SFI28250.1"/>
    <property type="molecule type" value="Genomic_DNA"/>
</dbReference>
<dbReference type="PROSITE" id="PS51257">
    <property type="entry name" value="PROKAR_LIPOPROTEIN"/>
    <property type="match status" value="1"/>
</dbReference>
<evidence type="ECO:0000256" key="1">
    <source>
        <dbReference type="SAM" id="SignalP"/>
    </source>
</evidence>
<keyword evidence="3" id="KW-1185">Reference proteome</keyword>
<evidence type="ECO:0008006" key="4">
    <source>
        <dbReference type="Google" id="ProtNLM"/>
    </source>
</evidence>
<accession>A0A1I3GY94</accession>
<feature type="signal peptide" evidence="1">
    <location>
        <begin position="1"/>
        <end position="29"/>
    </location>
</feature>
<evidence type="ECO:0000313" key="2">
    <source>
        <dbReference type="EMBL" id="SFI28250.1"/>
    </source>
</evidence>
<evidence type="ECO:0000313" key="3">
    <source>
        <dbReference type="Proteomes" id="UP000199518"/>
    </source>
</evidence>
<dbReference type="AlphaFoldDB" id="A0A1I3GY94"/>